<dbReference type="EMBL" id="LCFK01000014">
    <property type="protein sequence ID" value="KKS94174.1"/>
    <property type="molecule type" value="Genomic_DNA"/>
</dbReference>
<evidence type="ECO:0008006" key="5">
    <source>
        <dbReference type="Google" id="ProtNLM"/>
    </source>
</evidence>
<feature type="region of interest" description="Disordered" evidence="1">
    <location>
        <begin position="148"/>
        <end position="182"/>
    </location>
</feature>
<keyword evidence="2" id="KW-1133">Transmembrane helix</keyword>
<evidence type="ECO:0000256" key="2">
    <source>
        <dbReference type="SAM" id="Phobius"/>
    </source>
</evidence>
<dbReference type="Pfam" id="PF12666">
    <property type="entry name" value="PrgI"/>
    <property type="match status" value="1"/>
</dbReference>
<reference evidence="3 4" key="1">
    <citation type="journal article" date="2015" name="Nature">
        <title>rRNA introns, odd ribosomes, and small enigmatic genomes across a large radiation of phyla.</title>
        <authorList>
            <person name="Brown C.T."/>
            <person name="Hug L.A."/>
            <person name="Thomas B.C."/>
            <person name="Sharon I."/>
            <person name="Castelle C.J."/>
            <person name="Singh A."/>
            <person name="Wilkins M.J."/>
            <person name="Williams K.H."/>
            <person name="Banfield J.F."/>
        </authorList>
    </citation>
    <scope>NUCLEOTIDE SEQUENCE [LARGE SCALE GENOMIC DNA]</scope>
</reference>
<sequence>MAIQQHPLPQDISSYRFRLIGDMTIKQFASLGISIVVAIIFYSSPLPFFFKYPLSFFFLLLGVGMAFIPVQGRTLDVWIINFIRSIYSPTQYIWKQTAAADITSDTAAPTNAANLQTAPVVSNAKMEISTGKVTPQAVAVTAQPSVQTTPSVSVTTPPSTLTVPSSTAAVSQPPSTITSTPPVTLTPAVPTPAPVPSVPVAPVSAAPVSQLPVPFTPTTPNTLVGLTITTDNKILDGVLVEIQKNGLTSRATKSNKLGQFMFARPLENGLYQILAEKEGHIFDPYSLELKGEIIRPLKIQEK</sequence>
<evidence type="ECO:0000256" key="1">
    <source>
        <dbReference type="SAM" id="MobiDB-lite"/>
    </source>
</evidence>
<protein>
    <recommendedName>
        <fullName evidence="5">Minus agglutinin</fullName>
    </recommendedName>
</protein>
<organism evidence="3 4">
    <name type="scientific">Candidatus Collierbacteria bacterium GW2011_GWC2_43_12</name>
    <dbReference type="NCBI Taxonomy" id="1618390"/>
    <lineage>
        <taxon>Bacteria</taxon>
        <taxon>Candidatus Collieribacteriota</taxon>
    </lineage>
</organism>
<dbReference type="AlphaFoldDB" id="A0A0G1D948"/>
<proteinExistence type="predicted"/>
<dbReference type="InterPro" id="IPR024414">
    <property type="entry name" value="Uncharacterised_PrgI"/>
</dbReference>
<feature type="transmembrane region" description="Helical" evidence="2">
    <location>
        <begin position="25"/>
        <end position="43"/>
    </location>
</feature>
<gene>
    <name evidence="3" type="ORF">UV68_C0014G0027</name>
</gene>
<name>A0A0G1D948_9BACT</name>
<dbReference type="Proteomes" id="UP000033980">
    <property type="component" value="Unassembled WGS sequence"/>
</dbReference>
<accession>A0A0G1D948</accession>
<evidence type="ECO:0000313" key="3">
    <source>
        <dbReference type="EMBL" id="KKS94174.1"/>
    </source>
</evidence>
<keyword evidence="2" id="KW-0812">Transmembrane</keyword>
<comment type="caution">
    <text evidence="3">The sequence shown here is derived from an EMBL/GenBank/DDBJ whole genome shotgun (WGS) entry which is preliminary data.</text>
</comment>
<evidence type="ECO:0000313" key="4">
    <source>
        <dbReference type="Proteomes" id="UP000033980"/>
    </source>
</evidence>
<keyword evidence="2" id="KW-0472">Membrane</keyword>